<comment type="similarity">
    <text evidence="2 7">Belongs to the phosphohexose mutase family.</text>
</comment>
<dbReference type="OrthoDB" id="9806956at2"/>
<dbReference type="EMBL" id="ACLR01000192">
    <property type="protein sequence ID" value="EEK16225.1"/>
    <property type="molecule type" value="Genomic_DNA"/>
</dbReference>
<sequence length="583" mass="64558">MATLSPELIQQAQERAKQWLEPAFDSETRQQVEALLAAEDKTPLVEAFYQVLEFGTGGLRGIMGAGTNRMNKYTVGMATQGLANYLLQCFAGEEISVAIGYDGRNNSPFFAQTTADVLTANGIKVYLYDALRPTPMVSYAIRQLGCKSGVMVTASHNPKEYNGYKVFWSDGAQIIAPHDKAIVNEVKSITDIDQVKWQGNPALVEMIGAEMDDRFIHDVCALSLSPESVQRHSDMAIVYTPIHGTGVRIVPRALEAFGFKNIIHVPEQDVIDGNFPTVISPNPEEPAAMKLAMERAEATGADLVLASDPDGDRIGVAVRNEQGELHLINGNQICALLTYYTIARRKELGDLRPDDFVVKTIVTTELIPTIAKDYGVECMDCYTGFKWIANEVREQEGKRRYIGGGEESYGYLWETFVRDKSSVSACSIFAELTAWALDKGLTIDKLLEKIYNEHGYFLEKGISVVRKGIKGAQEISQMMVDYRSNPMKELAGSPVVKILDYQSLEGKCLKSGETFPIKMPATSNVLQYHTADGTVLSIRPSGTEPKIKYYIGVTYKRGTDPACDNPEQLLRDRIQAIREQLSI</sequence>
<dbReference type="AlphaFoldDB" id="C2MDH7"/>
<dbReference type="GO" id="GO:0006166">
    <property type="term" value="P:purine ribonucleoside salvage"/>
    <property type="evidence" value="ECO:0007669"/>
    <property type="project" value="TreeGrafter"/>
</dbReference>
<dbReference type="InterPro" id="IPR005841">
    <property type="entry name" value="Alpha-D-phosphohexomutase_SF"/>
</dbReference>
<accession>C2MDH7</accession>
<keyword evidence="4 7" id="KW-0479">Metal-binding</keyword>
<feature type="domain" description="Alpha-D-phosphohexomutase alpha/beta/alpha" evidence="11">
    <location>
        <begin position="329"/>
        <end position="452"/>
    </location>
</feature>
<evidence type="ECO:0000256" key="1">
    <source>
        <dbReference type="ARBA" id="ARBA00001946"/>
    </source>
</evidence>
<dbReference type="InterPro" id="IPR005846">
    <property type="entry name" value="A-D-PHexomutase_a/b/a-III"/>
</dbReference>
<evidence type="ECO:0000256" key="3">
    <source>
        <dbReference type="ARBA" id="ARBA00022553"/>
    </source>
</evidence>
<keyword evidence="6 12" id="KW-0413">Isomerase</keyword>
<feature type="domain" description="Alpha-D-phosphohexomutase alpha/beta/alpha" evidence="10">
    <location>
        <begin position="227"/>
        <end position="320"/>
    </location>
</feature>
<dbReference type="Pfam" id="PF02880">
    <property type="entry name" value="PGM_PMM_III"/>
    <property type="match status" value="1"/>
</dbReference>
<dbReference type="CDD" id="cd05799">
    <property type="entry name" value="PGM2"/>
    <property type="match status" value="1"/>
</dbReference>
<dbReference type="Proteomes" id="UP000003303">
    <property type="component" value="Unassembled WGS sequence"/>
</dbReference>
<dbReference type="PRINTS" id="PR00509">
    <property type="entry name" value="PGMPMM"/>
</dbReference>
<evidence type="ECO:0000313" key="12">
    <source>
        <dbReference type="EMBL" id="EEK16225.1"/>
    </source>
</evidence>
<dbReference type="InterPro" id="IPR036900">
    <property type="entry name" value="A-D-PHexomutase_C_sf"/>
</dbReference>
<dbReference type="SUPFAM" id="SSF55957">
    <property type="entry name" value="Phosphoglucomutase, C-terminal domain"/>
    <property type="match status" value="1"/>
</dbReference>
<dbReference type="STRING" id="596327.PORUE0001_0542"/>
<protein>
    <submittedName>
        <fullName evidence="12">Phosphoglucomutase/phosphomannomutase, alpha/beta/alpha domain II</fullName>
        <ecNumber evidence="12">5.4.2.8</ecNumber>
    </submittedName>
</protein>
<evidence type="ECO:0000313" key="13">
    <source>
        <dbReference type="Proteomes" id="UP000003303"/>
    </source>
</evidence>
<dbReference type="Gene3D" id="3.30.310.50">
    <property type="entry name" value="Alpha-D-phosphohexomutase, C-terminal domain"/>
    <property type="match status" value="1"/>
</dbReference>
<name>C2MDH7_9PORP</name>
<dbReference type="GO" id="GO:0004615">
    <property type="term" value="F:phosphomannomutase activity"/>
    <property type="evidence" value="ECO:0007669"/>
    <property type="project" value="UniProtKB-EC"/>
</dbReference>
<dbReference type="Pfam" id="PF02879">
    <property type="entry name" value="PGM_PMM_II"/>
    <property type="match status" value="1"/>
</dbReference>
<comment type="caution">
    <text evidence="12">The sequence shown here is derived from an EMBL/GenBank/DDBJ whole genome shotgun (WGS) entry which is preliminary data.</text>
</comment>
<dbReference type="Pfam" id="PF02878">
    <property type="entry name" value="PGM_PMM_I"/>
    <property type="match status" value="1"/>
</dbReference>
<reference evidence="12 13" key="1">
    <citation type="submission" date="2009-04" db="EMBL/GenBank/DDBJ databases">
        <authorList>
            <person name="Sebastian Y."/>
            <person name="Madupu R."/>
            <person name="Durkin A.S."/>
            <person name="Torralba M."/>
            <person name="Methe B."/>
            <person name="Sutton G.G."/>
            <person name="Strausberg R.L."/>
            <person name="Nelson K.E."/>
        </authorList>
    </citation>
    <scope>NUCLEOTIDE SEQUENCE [LARGE SCALE GENOMIC DNA]</scope>
    <source>
        <strain evidence="12 13">60-3</strain>
    </source>
</reference>
<organism evidence="12 13">
    <name type="scientific">Porphyromonas uenonis 60-3</name>
    <dbReference type="NCBI Taxonomy" id="596327"/>
    <lineage>
        <taxon>Bacteria</taxon>
        <taxon>Pseudomonadati</taxon>
        <taxon>Bacteroidota</taxon>
        <taxon>Bacteroidia</taxon>
        <taxon>Bacteroidales</taxon>
        <taxon>Porphyromonadaceae</taxon>
        <taxon>Porphyromonas</taxon>
    </lineage>
</organism>
<dbReference type="Gene3D" id="3.40.120.10">
    <property type="entry name" value="Alpha-D-Glucose-1,6-Bisphosphate, subunit A, domain 3"/>
    <property type="match status" value="3"/>
</dbReference>
<evidence type="ECO:0000256" key="6">
    <source>
        <dbReference type="ARBA" id="ARBA00023235"/>
    </source>
</evidence>
<evidence type="ECO:0000256" key="2">
    <source>
        <dbReference type="ARBA" id="ARBA00010231"/>
    </source>
</evidence>
<dbReference type="GO" id="GO:0008973">
    <property type="term" value="F:phosphopentomutase activity"/>
    <property type="evidence" value="ECO:0007669"/>
    <property type="project" value="TreeGrafter"/>
</dbReference>
<dbReference type="Pfam" id="PF00408">
    <property type="entry name" value="PGM_PMM_IV"/>
    <property type="match status" value="1"/>
</dbReference>
<dbReference type="InterPro" id="IPR005844">
    <property type="entry name" value="A-D-PHexomutase_a/b/a-I"/>
</dbReference>
<dbReference type="PANTHER" id="PTHR45745">
    <property type="entry name" value="PHOSPHOMANNOMUTASE 45A"/>
    <property type="match status" value="1"/>
</dbReference>
<feature type="domain" description="Alpha-D-phosphohexomutase C-terminal" evidence="8">
    <location>
        <begin position="515"/>
        <end position="552"/>
    </location>
</feature>
<dbReference type="SUPFAM" id="SSF53738">
    <property type="entry name" value="Phosphoglucomutase, first 3 domains"/>
    <property type="match status" value="3"/>
</dbReference>
<comment type="cofactor">
    <cofactor evidence="1">
        <name>Mg(2+)</name>
        <dbReference type="ChEBI" id="CHEBI:18420"/>
    </cofactor>
</comment>
<evidence type="ECO:0000259" key="10">
    <source>
        <dbReference type="Pfam" id="PF02879"/>
    </source>
</evidence>
<proteinExistence type="inferred from homology"/>
<keyword evidence="13" id="KW-1185">Reference proteome</keyword>
<evidence type="ECO:0000256" key="5">
    <source>
        <dbReference type="ARBA" id="ARBA00022842"/>
    </source>
</evidence>
<dbReference type="GO" id="GO:0000287">
    <property type="term" value="F:magnesium ion binding"/>
    <property type="evidence" value="ECO:0007669"/>
    <property type="project" value="InterPro"/>
</dbReference>
<dbReference type="EC" id="5.4.2.8" evidence="12"/>
<evidence type="ECO:0000256" key="7">
    <source>
        <dbReference type="RuleBase" id="RU004326"/>
    </source>
</evidence>
<dbReference type="InterPro" id="IPR016066">
    <property type="entry name" value="A-D-PHexomutase_CS"/>
</dbReference>
<dbReference type="PANTHER" id="PTHR45745:SF1">
    <property type="entry name" value="PHOSPHOGLUCOMUTASE 2B-RELATED"/>
    <property type="match status" value="1"/>
</dbReference>
<evidence type="ECO:0000259" key="8">
    <source>
        <dbReference type="Pfam" id="PF00408"/>
    </source>
</evidence>
<evidence type="ECO:0000259" key="9">
    <source>
        <dbReference type="Pfam" id="PF02878"/>
    </source>
</evidence>
<dbReference type="InterPro" id="IPR005845">
    <property type="entry name" value="A-D-PHexomutase_a/b/a-II"/>
</dbReference>
<feature type="domain" description="Alpha-D-phosphohexomutase alpha/beta/alpha" evidence="9">
    <location>
        <begin position="53"/>
        <end position="190"/>
    </location>
</feature>
<dbReference type="RefSeq" id="WP_007365906.1">
    <property type="nucleotide sequence ID" value="NZ_ACLR01000192.1"/>
</dbReference>
<evidence type="ECO:0000256" key="4">
    <source>
        <dbReference type="ARBA" id="ARBA00022723"/>
    </source>
</evidence>
<gene>
    <name evidence="12" type="primary">manB</name>
    <name evidence="12" type="ORF">PORUE0001_0542</name>
</gene>
<evidence type="ECO:0000259" key="11">
    <source>
        <dbReference type="Pfam" id="PF02880"/>
    </source>
</evidence>
<dbReference type="eggNOG" id="COG1109">
    <property type="taxonomic scope" value="Bacteria"/>
</dbReference>
<keyword evidence="5 7" id="KW-0460">Magnesium</keyword>
<dbReference type="InterPro" id="IPR016055">
    <property type="entry name" value="A-D-PHexomutase_a/b/a-I/II/III"/>
</dbReference>
<keyword evidence="3" id="KW-0597">Phosphoprotein</keyword>
<dbReference type="GO" id="GO:0005975">
    <property type="term" value="P:carbohydrate metabolic process"/>
    <property type="evidence" value="ECO:0007669"/>
    <property type="project" value="InterPro"/>
</dbReference>
<dbReference type="PROSITE" id="PS00710">
    <property type="entry name" value="PGM_PMM"/>
    <property type="match status" value="1"/>
</dbReference>
<dbReference type="InterPro" id="IPR005843">
    <property type="entry name" value="A-D-PHexomutase_C"/>
</dbReference>